<keyword evidence="2" id="KW-1185">Reference proteome</keyword>
<evidence type="ECO:0000313" key="2">
    <source>
        <dbReference type="Proteomes" id="UP000092713"/>
    </source>
</evidence>
<comment type="caution">
    <text evidence="1">The sequence shown here is derived from an EMBL/GenBank/DDBJ whole genome shotgun (WGS) entry which is preliminary data.</text>
</comment>
<gene>
    <name evidence="1" type="ORF">ASR47_103038</name>
</gene>
<dbReference type="AlphaFoldDB" id="A0A1A7C8S4"/>
<dbReference type="Proteomes" id="UP000092713">
    <property type="component" value="Unassembled WGS sequence"/>
</dbReference>
<dbReference type="RefSeq" id="WP_065306043.1">
    <property type="nucleotide sequence ID" value="NZ_LOCQ01000033.1"/>
</dbReference>
<reference evidence="1 2" key="1">
    <citation type="submission" date="2016-04" db="EMBL/GenBank/DDBJ databases">
        <title>Draft genome sequence of Janthinobacterium psychrotolerans sp. nov., isolated from freshwater sediments in Denmark.</title>
        <authorList>
            <person name="Gong X."/>
            <person name="Skrivergaard S."/>
            <person name="Korsgaard B.S."/>
            <person name="Schreiber L."/>
            <person name="Marshall I.P."/>
            <person name="Finster K."/>
            <person name="Schramm A."/>
        </authorList>
    </citation>
    <scope>NUCLEOTIDE SEQUENCE [LARGE SCALE GENOMIC DNA]</scope>
    <source>
        <strain evidence="1 2">S3-2</strain>
    </source>
</reference>
<protein>
    <submittedName>
        <fullName evidence="1">Uncharacterized protein</fullName>
    </submittedName>
</protein>
<proteinExistence type="predicted"/>
<accession>A0A1A7C8S4</accession>
<dbReference type="OrthoDB" id="8481305at2"/>
<name>A0A1A7C8S4_9BURK</name>
<organism evidence="1 2">
    <name type="scientific">Janthinobacterium psychrotolerans</name>
    <dbReference type="NCBI Taxonomy" id="1747903"/>
    <lineage>
        <taxon>Bacteria</taxon>
        <taxon>Pseudomonadati</taxon>
        <taxon>Pseudomonadota</taxon>
        <taxon>Betaproteobacteria</taxon>
        <taxon>Burkholderiales</taxon>
        <taxon>Oxalobacteraceae</taxon>
        <taxon>Janthinobacterium</taxon>
    </lineage>
</organism>
<evidence type="ECO:0000313" key="1">
    <source>
        <dbReference type="EMBL" id="OBV41409.1"/>
    </source>
</evidence>
<dbReference type="EMBL" id="LOCQ01000033">
    <property type="protein sequence ID" value="OBV41409.1"/>
    <property type="molecule type" value="Genomic_DNA"/>
</dbReference>
<sequence length="145" mass="15783">MENYFETALLNDLHGPLLAGTMVADADSAGYFARLAQRYPVTGSKIRWSDVPGAIERRGNCPDRQLAASGDFFRAMVALHGLHGQAVYLGDSAIDFALLAPVSVFALHLEALLPIPQHHYFMAADDAWCMVLSMEGDMAFGLRPS</sequence>